<dbReference type="Proteomes" id="UP000439903">
    <property type="component" value="Unassembled WGS sequence"/>
</dbReference>
<keyword evidence="2" id="KW-1185">Reference proteome</keyword>
<keyword evidence="1" id="KW-0378">Hydrolase</keyword>
<comment type="caution">
    <text evidence="1">The sequence shown here is derived from an EMBL/GenBank/DDBJ whole genome shotgun (WGS) entry which is preliminary data.</text>
</comment>
<dbReference type="AlphaFoldDB" id="A0A8H3X6H5"/>
<dbReference type="OrthoDB" id="2343095at2759"/>
<name>A0A8H3X6H5_GIGMA</name>
<dbReference type="EMBL" id="WTPW01001756">
    <property type="protein sequence ID" value="KAF0416263.1"/>
    <property type="molecule type" value="Genomic_DNA"/>
</dbReference>
<protein>
    <submittedName>
        <fullName evidence="1">ATP-dependent DNA helicase pif1</fullName>
    </submittedName>
</protein>
<keyword evidence="1" id="KW-0347">Helicase</keyword>
<proteinExistence type="predicted"/>
<sequence>MEASLNLAITTVECTRCGVIKPLCDFMDYNKNNHVVKRSTCKNCRDKTVQQYKMAKKRAFETEENEEDYEDSNSLDVLEPTELSDYIIKLSDLYSMQFEDKENLSKFYFECSVNVSMLDSTTKKIADYLAESIEDADGFTWIYHQCYSGKRAQKEIKIHECGMDATYN</sequence>
<keyword evidence="1" id="KW-0547">Nucleotide-binding</keyword>
<organism evidence="1 2">
    <name type="scientific">Gigaspora margarita</name>
    <dbReference type="NCBI Taxonomy" id="4874"/>
    <lineage>
        <taxon>Eukaryota</taxon>
        <taxon>Fungi</taxon>
        <taxon>Fungi incertae sedis</taxon>
        <taxon>Mucoromycota</taxon>
        <taxon>Glomeromycotina</taxon>
        <taxon>Glomeromycetes</taxon>
        <taxon>Diversisporales</taxon>
        <taxon>Gigasporaceae</taxon>
        <taxon>Gigaspora</taxon>
    </lineage>
</organism>
<dbReference type="GO" id="GO:0004386">
    <property type="term" value="F:helicase activity"/>
    <property type="evidence" value="ECO:0007669"/>
    <property type="project" value="UniProtKB-KW"/>
</dbReference>
<gene>
    <name evidence="1" type="ORF">F8M41_007487</name>
</gene>
<feature type="unsure residue" description="D or N" evidence="1">
    <location>
        <position position="100"/>
    </location>
</feature>
<keyword evidence="1" id="KW-0067">ATP-binding</keyword>
<evidence type="ECO:0000313" key="2">
    <source>
        <dbReference type="Proteomes" id="UP000439903"/>
    </source>
</evidence>
<evidence type="ECO:0000313" key="1">
    <source>
        <dbReference type="EMBL" id="KAF0416263.1"/>
    </source>
</evidence>
<reference evidence="1 2" key="1">
    <citation type="journal article" date="2019" name="Environ. Microbiol.">
        <title>At the nexus of three kingdoms: the genome of the mycorrhizal fungus Gigaspora margarita provides insights into plant, endobacterial and fungal interactions.</title>
        <authorList>
            <person name="Venice F."/>
            <person name="Ghignone S."/>
            <person name="Salvioli di Fossalunga A."/>
            <person name="Amselem J."/>
            <person name="Novero M."/>
            <person name="Xianan X."/>
            <person name="Sedzielewska Toro K."/>
            <person name="Morin E."/>
            <person name="Lipzen A."/>
            <person name="Grigoriev I.V."/>
            <person name="Henrissat B."/>
            <person name="Martin F.M."/>
            <person name="Bonfante P."/>
        </authorList>
    </citation>
    <scope>NUCLEOTIDE SEQUENCE [LARGE SCALE GENOMIC DNA]</scope>
    <source>
        <strain evidence="1 2">BEG34</strain>
    </source>
</reference>
<accession>A0A8H3X6H5</accession>